<dbReference type="GO" id="GO:0015078">
    <property type="term" value="F:proton transmembrane transporter activity"/>
    <property type="evidence" value="ECO:0007669"/>
    <property type="project" value="InterPro"/>
</dbReference>
<accession>A0A167E9J9</accession>
<evidence type="ECO:0000256" key="5">
    <source>
        <dbReference type="ARBA" id="ARBA00022781"/>
    </source>
</evidence>
<dbReference type="Pfam" id="PF04718">
    <property type="entry name" value="ATP-synt_G"/>
    <property type="match status" value="1"/>
</dbReference>
<dbReference type="GO" id="GO:0031966">
    <property type="term" value="C:mitochondrial membrane"/>
    <property type="evidence" value="ECO:0007669"/>
    <property type="project" value="UniProtKB-SubCell"/>
</dbReference>
<evidence type="ECO:0000256" key="8">
    <source>
        <dbReference type="ARBA" id="ARBA00023136"/>
    </source>
</evidence>
<dbReference type="AlphaFoldDB" id="A0A167E9J9"/>
<dbReference type="InterPro" id="IPR006808">
    <property type="entry name" value="ATP_synth_F0_gsu_mt"/>
</dbReference>
<dbReference type="GeneID" id="30036921"/>
<evidence type="ECO:0000313" key="11">
    <source>
        <dbReference type="Proteomes" id="UP000189580"/>
    </source>
</evidence>
<comment type="similarity">
    <text evidence="2">Belongs to the ATPase g subunit family.</text>
</comment>
<evidence type="ECO:0000256" key="1">
    <source>
        <dbReference type="ARBA" id="ARBA00004325"/>
    </source>
</evidence>
<evidence type="ECO:0000313" key="10">
    <source>
        <dbReference type="EMBL" id="ANB13808.1"/>
    </source>
</evidence>
<protein>
    <submittedName>
        <fullName evidence="10">F1F0 ATP synthase subunit g</fullName>
    </submittedName>
</protein>
<organism evidence="10 11">
    <name type="scientific">Sugiyamaella lignohabitans</name>
    <dbReference type="NCBI Taxonomy" id="796027"/>
    <lineage>
        <taxon>Eukaryota</taxon>
        <taxon>Fungi</taxon>
        <taxon>Dikarya</taxon>
        <taxon>Ascomycota</taxon>
        <taxon>Saccharomycotina</taxon>
        <taxon>Dipodascomycetes</taxon>
        <taxon>Dipodascales</taxon>
        <taxon>Trichomonascaceae</taxon>
        <taxon>Sugiyamaella</taxon>
    </lineage>
</organism>
<keyword evidence="3" id="KW-0813">Transport</keyword>
<dbReference type="KEGG" id="slb:AWJ20_4755"/>
<evidence type="ECO:0000256" key="3">
    <source>
        <dbReference type="ARBA" id="ARBA00022448"/>
    </source>
</evidence>
<keyword evidence="11" id="KW-1185">Reference proteome</keyword>
<evidence type="ECO:0000256" key="2">
    <source>
        <dbReference type="ARBA" id="ARBA00005699"/>
    </source>
</evidence>
<reference evidence="10 11" key="1">
    <citation type="submission" date="2016-02" db="EMBL/GenBank/DDBJ databases">
        <title>Complete genome sequence and transcriptome regulation of the pentose utilising yeast Sugiyamaella lignohabitans.</title>
        <authorList>
            <person name="Bellasio M."/>
            <person name="Peymann A."/>
            <person name="Valli M."/>
            <person name="Sipitzky M."/>
            <person name="Graf A."/>
            <person name="Sauer M."/>
            <person name="Marx H."/>
            <person name="Mattanovich D."/>
        </authorList>
    </citation>
    <scope>NUCLEOTIDE SEQUENCE [LARGE SCALE GENOMIC DNA]</scope>
    <source>
        <strain evidence="10 11">CBS 10342</strain>
    </source>
</reference>
<keyword evidence="6" id="KW-0406">Ion transport</keyword>
<dbReference type="OrthoDB" id="437at2759"/>
<keyword evidence="9" id="KW-0066">ATP synthesis</keyword>
<dbReference type="RefSeq" id="XP_018736285.1">
    <property type="nucleotide sequence ID" value="XM_018881847.1"/>
</dbReference>
<dbReference type="GO" id="GO:0015986">
    <property type="term" value="P:proton motive force-driven ATP synthesis"/>
    <property type="evidence" value="ECO:0007669"/>
    <property type="project" value="InterPro"/>
</dbReference>
<name>A0A167E9J9_9ASCO</name>
<proteinExistence type="inferred from homology"/>
<keyword evidence="4" id="KW-0138">CF(0)</keyword>
<keyword evidence="8" id="KW-0472">Membrane</keyword>
<dbReference type="EMBL" id="CP014502">
    <property type="protein sequence ID" value="ANB13808.1"/>
    <property type="molecule type" value="Genomic_DNA"/>
</dbReference>
<gene>
    <name evidence="10" type="primary">ATP20</name>
    <name evidence="10" type="ORF">AWJ20_4755</name>
</gene>
<evidence type="ECO:0000256" key="6">
    <source>
        <dbReference type="ARBA" id="ARBA00023065"/>
    </source>
</evidence>
<evidence type="ECO:0000256" key="4">
    <source>
        <dbReference type="ARBA" id="ARBA00022547"/>
    </source>
</evidence>
<dbReference type="Proteomes" id="UP000189580">
    <property type="component" value="Chromosome d"/>
</dbReference>
<keyword evidence="7" id="KW-0496">Mitochondrion</keyword>
<sequence length="160" mass="17442">MLRNQLLNNSRLIARRSVRYNSTASQASSAVSKASSAVSTITSKAAGFVNCSIYWAKVVAELGKHIYVKEGLSPPSGTQFQSVYKNLWQQILTQSKHFANSPAQLVDTVTGVSRQQVVAGGAYLVQFAGLFALGEIIGRRNVFGYPHHHVEEEAEHAAEH</sequence>
<comment type="subcellular location">
    <subcellularLocation>
        <location evidence="1">Mitochondrion membrane</location>
    </subcellularLocation>
</comment>
<keyword evidence="5" id="KW-0375">Hydrogen ion transport</keyword>
<evidence type="ECO:0000256" key="9">
    <source>
        <dbReference type="ARBA" id="ARBA00023310"/>
    </source>
</evidence>
<evidence type="ECO:0000256" key="7">
    <source>
        <dbReference type="ARBA" id="ARBA00023128"/>
    </source>
</evidence>
<dbReference type="GO" id="GO:0045259">
    <property type="term" value="C:proton-transporting ATP synthase complex"/>
    <property type="evidence" value="ECO:0007669"/>
    <property type="project" value="UniProtKB-KW"/>
</dbReference>